<dbReference type="OrthoDB" id="2692481at2759"/>
<evidence type="ECO:0000313" key="1">
    <source>
        <dbReference type="EMBL" id="KZT31412.1"/>
    </source>
</evidence>
<keyword evidence="2" id="KW-1185">Reference proteome</keyword>
<dbReference type="EMBL" id="KV428597">
    <property type="protein sequence ID" value="KZT31412.1"/>
    <property type="molecule type" value="Genomic_DNA"/>
</dbReference>
<sequence length="192" mass="21587">MLLSRCHIYLRFKITPDQVVMDEDAEIPVLRISKKESTRDMLLIISAKVKVRFTIKDADGEVIGIQTLKGRWCLICRDLPKFAGAACRGAFKLGGNSSCRQHIRSHYTEYLERCEEEKIDPKEHCMPREILKKKQLEAAIAAGKKKKGGLGQGTLDSVVTKRDTAHASFRPQVTLQAVAQYIVCKDIVSICL</sequence>
<organism evidence="1 2">
    <name type="scientific">Sistotremastrum suecicum HHB10207 ss-3</name>
    <dbReference type="NCBI Taxonomy" id="1314776"/>
    <lineage>
        <taxon>Eukaryota</taxon>
        <taxon>Fungi</taxon>
        <taxon>Dikarya</taxon>
        <taxon>Basidiomycota</taxon>
        <taxon>Agaricomycotina</taxon>
        <taxon>Agaricomycetes</taxon>
        <taxon>Sistotremastrales</taxon>
        <taxon>Sistotremastraceae</taxon>
        <taxon>Sistotremastrum</taxon>
    </lineage>
</organism>
<dbReference type="AlphaFoldDB" id="A0A165WQ61"/>
<dbReference type="Proteomes" id="UP000076798">
    <property type="component" value="Unassembled WGS sequence"/>
</dbReference>
<protein>
    <submittedName>
        <fullName evidence="1">Uncharacterized protein</fullName>
    </submittedName>
</protein>
<gene>
    <name evidence="1" type="ORF">SISSUDRAFT_735735</name>
</gene>
<name>A0A165WQ61_9AGAM</name>
<reference evidence="1 2" key="1">
    <citation type="journal article" date="2016" name="Mol. Biol. Evol.">
        <title>Comparative Genomics of Early-Diverging Mushroom-Forming Fungi Provides Insights into the Origins of Lignocellulose Decay Capabilities.</title>
        <authorList>
            <person name="Nagy L.G."/>
            <person name="Riley R."/>
            <person name="Tritt A."/>
            <person name="Adam C."/>
            <person name="Daum C."/>
            <person name="Floudas D."/>
            <person name="Sun H."/>
            <person name="Yadav J.S."/>
            <person name="Pangilinan J."/>
            <person name="Larsson K.H."/>
            <person name="Matsuura K."/>
            <person name="Barry K."/>
            <person name="Labutti K."/>
            <person name="Kuo R."/>
            <person name="Ohm R.A."/>
            <person name="Bhattacharya S.S."/>
            <person name="Shirouzu T."/>
            <person name="Yoshinaga Y."/>
            <person name="Martin F.M."/>
            <person name="Grigoriev I.V."/>
            <person name="Hibbett D.S."/>
        </authorList>
    </citation>
    <scope>NUCLEOTIDE SEQUENCE [LARGE SCALE GENOMIC DNA]</scope>
    <source>
        <strain evidence="1 2">HHB10207 ss-3</strain>
    </source>
</reference>
<accession>A0A165WQ61</accession>
<proteinExistence type="predicted"/>
<evidence type="ECO:0000313" key="2">
    <source>
        <dbReference type="Proteomes" id="UP000076798"/>
    </source>
</evidence>